<reference evidence="2" key="1">
    <citation type="submission" date="2023-03" db="EMBL/GenBank/DDBJ databases">
        <title>Andean soil-derived lignocellulolytic bacterial consortium as a source of novel taxa and putative plastic-active enzymes.</title>
        <authorList>
            <person name="Diaz-Garcia L."/>
            <person name="Chuvochina M."/>
            <person name="Feuerriegel G."/>
            <person name="Bunk B."/>
            <person name="Sproer C."/>
            <person name="Streit W.R."/>
            <person name="Rodriguez L.M."/>
            <person name="Overmann J."/>
            <person name="Jimenez D.J."/>
        </authorList>
    </citation>
    <scope>NUCLEOTIDE SEQUENCE</scope>
    <source>
        <strain evidence="2">MAG 7</strain>
    </source>
</reference>
<dbReference type="InterPro" id="IPR038081">
    <property type="entry name" value="CalX-like_sf"/>
</dbReference>
<dbReference type="Proteomes" id="UP001220610">
    <property type="component" value="Chromosome"/>
</dbReference>
<feature type="signal peptide" evidence="1">
    <location>
        <begin position="1"/>
        <end position="21"/>
    </location>
</feature>
<sequence>MQKRHRIVQLLIGVAVICCLAACEKEETYPDMPNAVYMTSNAITGPGSSASTAITNTASGKVSVSPAVARVYVNILQTKEVTLTYTLGGTAEAGVNYTAPDPMSITIPAGKWFTDIKIPVINTPITANKTIIIALATATDDVQLGLGSDRNYKTFTYTLTK</sequence>
<evidence type="ECO:0000313" key="3">
    <source>
        <dbReference type="Proteomes" id="UP001220610"/>
    </source>
</evidence>
<evidence type="ECO:0008006" key="4">
    <source>
        <dbReference type="Google" id="ProtNLM"/>
    </source>
</evidence>
<gene>
    <name evidence="2" type="ORF">P0Y53_15840</name>
</gene>
<dbReference type="Gene3D" id="2.60.40.2030">
    <property type="match status" value="1"/>
</dbReference>
<accession>A0AAJ5WT24</accession>
<protein>
    <recommendedName>
        <fullName evidence="4">Calx-beta domain-containing protein</fullName>
    </recommendedName>
</protein>
<feature type="chain" id="PRO_5042466569" description="Calx-beta domain-containing protein" evidence="1">
    <location>
        <begin position="22"/>
        <end position="161"/>
    </location>
</feature>
<name>A0AAJ5WT24_9BACT</name>
<keyword evidence="1" id="KW-0732">Signal</keyword>
<organism evidence="2 3">
    <name type="scientific">Candidatus Pseudobacter hemicellulosilyticus</name>
    <dbReference type="NCBI Taxonomy" id="3121375"/>
    <lineage>
        <taxon>Bacteria</taxon>
        <taxon>Pseudomonadati</taxon>
        <taxon>Bacteroidota</taxon>
        <taxon>Chitinophagia</taxon>
        <taxon>Chitinophagales</taxon>
        <taxon>Chitinophagaceae</taxon>
        <taxon>Pseudobacter</taxon>
    </lineage>
</organism>
<dbReference type="EMBL" id="CP119311">
    <property type="protein sequence ID" value="WEK33960.1"/>
    <property type="molecule type" value="Genomic_DNA"/>
</dbReference>
<dbReference type="AlphaFoldDB" id="A0AAJ5WT24"/>
<dbReference type="SUPFAM" id="SSF141072">
    <property type="entry name" value="CalX-like"/>
    <property type="match status" value="1"/>
</dbReference>
<proteinExistence type="predicted"/>
<evidence type="ECO:0000256" key="1">
    <source>
        <dbReference type="SAM" id="SignalP"/>
    </source>
</evidence>
<evidence type="ECO:0000313" key="2">
    <source>
        <dbReference type="EMBL" id="WEK33960.1"/>
    </source>
</evidence>